<reference evidence="5" key="1">
    <citation type="submission" date="2017-06" db="EMBL/GenBank/DDBJ databases">
        <authorList>
            <person name="Varghese N."/>
            <person name="Submissions S."/>
        </authorList>
    </citation>
    <scope>NUCLEOTIDE SEQUENCE [LARGE SCALE GENOMIC DNA]</scope>
    <source>
        <strain evidence="5">DSM 45423</strain>
    </source>
</reference>
<dbReference type="InterPro" id="IPR050570">
    <property type="entry name" value="Cell_wall_metabolism_enzyme"/>
</dbReference>
<dbReference type="InterPro" id="IPR016047">
    <property type="entry name" value="M23ase_b-sheet_dom"/>
</dbReference>
<feature type="signal peptide" evidence="2">
    <location>
        <begin position="1"/>
        <end position="20"/>
    </location>
</feature>
<keyword evidence="4" id="KW-0378">Hydrolase</keyword>
<keyword evidence="5" id="KW-1185">Reference proteome</keyword>
<evidence type="ECO:0000256" key="1">
    <source>
        <dbReference type="SAM" id="Coils"/>
    </source>
</evidence>
<dbReference type="Proteomes" id="UP000198386">
    <property type="component" value="Unassembled WGS sequence"/>
</dbReference>
<feature type="domain" description="M23ase beta-sheet core" evidence="3">
    <location>
        <begin position="275"/>
        <end position="364"/>
    </location>
</feature>
<feature type="coiled-coil region" evidence="1">
    <location>
        <begin position="180"/>
        <end position="228"/>
    </location>
</feature>
<dbReference type="GO" id="GO:0004222">
    <property type="term" value="F:metalloendopeptidase activity"/>
    <property type="evidence" value="ECO:0007669"/>
    <property type="project" value="TreeGrafter"/>
</dbReference>
<name>A0A239BS49_9ACTN</name>
<dbReference type="CDD" id="cd12797">
    <property type="entry name" value="M23_peptidase"/>
    <property type="match status" value="1"/>
</dbReference>
<dbReference type="SUPFAM" id="SSF51261">
    <property type="entry name" value="Duplicated hybrid motif"/>
    <property type="match status" value="1"/>
</dbReference>
<feature type="chain" id="PRO_5012828160" evidence="2">
    <location>
        <begin position="21"/>
        <end position="387"/>
    </location>
</feature>
<dbReference type="Pfam" id="PF01551">
    <property type="entry name" value="Peptidase_M23"/>
    <property type="match status" value="1"/>
</dbReference>
<dbReference type="AlphaFoldDB" id="A0A239BS49"/>
<dbReference type="InterPro" id="IPR011055">
    <property type="entry name" value="Dup_hybrid_motif"/>
</dbReference>
<dbReference type="PANTHER" id="PTHR21666:SF270">
    <property type="entry name" value="MUREIN HYDROLASE ACTIVATOR ENVC"/>
    <property type="match status" value="1"/>
</dbReference>
<feature type="coiled-coil region" evidence="1">
    <location>
        <begin position="33"/>
        <end position="109"/>
    </location>
</feature>
<keyword evidence="1" id="KW-0175">Coiled coil</keyword>
<keyword evidence="2" id="KW-0732">Signal</keyword>
<organism evidence="4 5">
    <name type="scientific">Geodermatophilus saharensis</name>
    <dbReference type="NCBI Taxonomy" id="1137994"/>
    <lineage>
        <taxon>Bacteria</taxon>
        <taxon>Bacillati</taxon>
        <taxon>Actinomycetota</taxon>
        <taxon>Actinomycetes</taxon>
        <taxon>Geodermatophilales</taxon>
        <taxon>Geodermatophilaceae</taxon>
        <taxon>Geodermatophilus</taxon>
    </lineage>
</organism>
<evidence type="ECO:0000259" key="3">
    <source>
        <dbReference type="Pfam" id="PF01551"/>
    </source>
</evidence>
<dbReference type="Gene3D" id="2.70.70.10">
    <property type="entry name" value="Glucose Permease (Domain IIA)"/>
    <property type="match status" value="1"/>
</dbReference>
<proteinExistence type="predicted"/>
<protein>
    <submittedName>
        <fullName evidence="4">Murein DD-endopeptidase MepM and murein hydrolase activator NlpD, contain LysM domain</fullName>
    </submittedName>
</protein>
<gene>
    <name evidence="4" type="ORF">SAMN04488107_1389</name>
</gene>
<dbReference type="PANTHER" id="PTHR21666">
    <property type="entry name" value="PEPTIDASE-RELATED"/>
    <property type="match status" value="1"/>
</dbReference>
<accession>A0A239BS49</accession>
<evidence type="ECO:0000313" key="4">
    <source>
        <dbReference type="EMBL" id="SNS10509.1"/>
    </source>
</evidence>
<sequence length="387" mass="39408">MAATGAALGLLLTASAPALADPADDVAAAEAAEQGLVAEVERVKAQVAAAEEQLQRMTVEAEAAADAALVAQAELAAAQQQAELAAAELQAARDAVAQAQDEVVELGREAYMGSQGELAGTASVLLDSQGPREVLERAATLDLLGDQRAETLEEFELLETQEAAADAAARAAVEERDAAARAAAETQAAAEARLAQAQAEYDGVAAEKARLDEQLRAAEVELLRLRGVADAEAAYAAQQSAQQQAAVNVQSAAGGGIAPATGRVTSCFGPRWGTMHQGVDIAAPIGTPVYAPEGGVVLQAGPASGFGQAVYVQHDDGRITLYGHVDTFTVSAGQVVSAGQQIATVGNKGQSTGPHLHFEVHEGGLYASRVNPVPWLQAHGVSLGGAC</sequence>
<evidence type="ECO:0000256" key="2">
    <source>
        <dbReference type="SAM" id="SignalP"/>
    </source>
</evidence>
<dbReference type="EMBL" id="FZOH01000002">
    <property type="protein sequence ID" value="SNS10509.1"/>
    <property type="molecule type" value="Genomic_DNA"/>
</dbReference>
<dbReference type="RefSeq" id="WP_245817036.1">
    <property type="nucleotide sequence ID" value="NZ_FZOH01000002.1"/>
</dbReference>
<evidence type="ECO:0000313" key="5">
    <source>
        <dbReference type="Proteomes" id="UP000198386"/>
    </source>
</evidence>